<dbReference type="AlphaFoldDB" id="A0A3N1HHC8"/>
<proteinExistence type="predicted"/>
<accession>A0A3N1HHC8</accession>
<reference evidence="2 3" key="1">
    <citation type="submission" date="2018-11" db="EMBL/GenBank/DDBJ databases">
        <title>Sequencing the genomes of 1000 actinobacteria strains.</title>
        <authorList>
            <person name="Klenk H.-P."/>
        </authorList>
    </citation>
    <scope>NUCLEOTIDE SEQUENCE [LARGE SCALE GENOMIC DNA]</scope>
    <source>
        <strain evidence="2 3">DSM 44231</strain>
    </source>
</reference>
<evidence type="ECO:0000256" key="1">
    <source>
        <dbReference type="SAM" id="MobiDB-lite"/>
    </source>
</evidence>
<evidence type="ECO:0000313" key="2">
    <source>
        <dbReference type="EMBL" id="ROP41929.1"/>
    </source>
</evidence>
<gene>
    <name evidence="2" type="ORF">EDD40_7415</name>
</gene>
<feature type="region of interest" description="Disordered" evidence="1">
    <location>
        <begin position="231"/>
        <end position="252"/>
    </location>
</feature>
<comment type="caution">
    <text evidence="2">The sequence shown here is derived from an EMBL/GenBank/DDBJ whole genome shotgun (WGS) entry which is preliminary data.</text>
</comment>
<organism evidence="2 3">
    <name type="scientific">Saccharothrix texasensis</name>
    <dbReference type="NCBI Taxonomy" id="103734"/>
    <lineage>
        <taxon>Bacteria</taxon>
        <taxon>Bacillati</taxon>
        <taxon>Actinomycetota</taxon>
        <taxon>Actinomycetes</taxon>
        <taxon>Pseudonocardiales</taxon>
        <taxon>Pseudonocardiaceae</taxon>
        <taxon>Saccharothrix</taxon>
    </lineage>
</organism>
<dbReference type="Proteomes" id="UP000268727">
    <property type="component" value="Unassembled WGS sequence"/>
</dbReference>
<evidence type="ECO:0000313" key="3">
    <source>
        <dbReference type="Proteomes" id="UP000268727"/>
    </source>
</evidence>
<name>A0A3N1HHC8_9PSEU</name>
<protein>
    <submittedName>
        <fullName evidence="2">Uncharacterized protein</fullName>
    </submittedName>
</protein>
<feature type="region of interest" description="Disordered" evidence="1">
    <location>
        <begin position="31"/>
        <end position="177"/>
    </location>
</feature>
<dbReference type="EMBL" id="RJKM01000001">
    <property type="protein sequence ID" value="ROP41929.1"/>
    <property type="molecule type" value="Genomic_DNA"/>
</dbReference>
<keyword evidence="3" id="KW-1185">Reference proteome</keyword>
<sequence>MNEAEKYFYQQKRDYRRETLPLGAVECGSMTFKTSNGSRFAPTAPPTGSSRCRPANRTRDHASRSPATRLPGPTRPAAGFRLRTPHRVRQTPRAEAASVLKQQRGTDQLWRWPDTTALGHRRPTRAPTPDRPPDQPTGRIRVGEQPTNRHPRIVDPPTATERRRHHHDLPAAHRGPGPITTRHDCRVAEFALHPLCRLREFGCPQHAFPEAVPTRDASSRLQQHRVGCWSEESSAYGHSGDLDTDQSVEGIG</sequence>